<dbReference type="SUPFAM" id="SSF55874">
    <property type="entry name" value="ATPase domain of HSP90 chaperone/DNA topoisomerase II/histidine kinase"/>
    <property type="match status" value="1"/>
</dbReference>
<dbReference type="PROSITE" id="PS50893">
    <property type="entry name" value="ABC_TRANSPORTER_2"/>
    <property type="match status" value="1"/>
</dbReference>
<proteinExistence type="predicted"/>
<dbReference type="PRINTS" id="PR00344">
    <property type="entry name" value="BCTRLSENSOR"/>
</dbReference>
<dbReference type="SUPFAM" id="SSF47384">
    <property type="entry name" value="Homodimeric domain of signal transducing histidine kinase"/>
    <property type="match status" value="1"/>
</dbReference>
<evidence type="ECO:0000256" key="4">
    <source>
        <dbReference type="ARBA" id="ARBA00022553"/>
    </source>
</evidence>
<keyword evidence="6" id="KW-0547">Nucleotide-binding</keyword>
<dbReference type="GO" id="GO:0000155">
    <property type="term" value="F:phosphorelay sensor kinase activity"/>
    <property type="evidence" value="ECO:0007669"/>
    <property type="project" value="InterPro"/>
</dbReference>
<dbReference type="Pfam" id="PF00989">
    <property type="entry name" value="PAS"/>
    <property type="match status" value="1"/>
</dbReference>
<dbReference type="InterPro" id="IPR003594">
    <property type="entry name" value="HATPase_dom"/>
</dbReference>
<dbReference type="PROSITE" id="PS50109">
    <property type="entry name" value="HIS_KIN"/>
    <property type="match status" value="1"/>
</dbReference>
<dbReference type="InterPro" id="IPR003439">
    <property type="entry name" value="ABC_transporter-like_ATP-bd"/>
</dbReference>
<dbReference type="InterPro" id="IPR036890">
    <property type="entry name" value="HATPase_C_sf"/>
</dbReference>
<evidence type="ECO:0000259" key="8">
    <source>
        <dbReference type="PROSITE" id="PS50109"/>
    </source>
</evidence>
<evidence type="ECO:0000259" key="9">
    <source>
        <dbReference type="PROSITE" id="PS50893"/>
    </source>
</evidence>
<comment type="catalytic activity">
    <reaction evidence="1">
        <text>ATP + protein L-histidine = ADP + protein N-phospho-L-histidine.</text>
        <dbReference type="EC" id="2.7.13.3"/>
    </reaction>
</comment>
<organism evidence="10 11">
    <name type="scientific">candidate division KSB3 bacterium</name>
    <dbReference type="NCBI Taxonomy" id="2044937"/>
    <lineage>
        <taxon>Bacteria</taxon>
        <taxon>candidate division KSB3</taxon>
    </lineage>
</organism>
<dbReference type="SUPFAM" id="SSF55785">
    <property type="entry name" value="PYP-like sensor domain (PAS domain)"/>
    <property type="match status" value="1"/>
</dbReference>
<dbReference type="Pfam" id="PF00512">
    <property type="entry name" value="HisKA"/>
    <property type="match status" value="1"/>
</dbReference>
<feature type="domain" description="ABC transporter" evidence="9">
    <location>
        <begin position="11"/>
        <end position="247"/>
    </location>
</feature>
<accession>A0A2G6KDP7</accession>
<keyword evidence="7" id="KW-0067">ATP-binding</keyword>
<evidence type="ECO:0000256" key="7">
    <source>
        <dbReference type="ARBA" id="ARBA00022840"/>
    </source>
</evidence>
<evidence type="ECO:0000256" key="3">
    <source>
        <dbReference type="ARBA" id="ARBA00022448"/>
    </source>
</evidence>
<dbReference type="Pfam" id="PF00005">
    <property type="entry name" value="ABC_tran"/>
    <property type="match status" value="1"/>
</dbReference>
<protein>
    <recommendedName>
        <fullName evidence="2">histidine kinase</fullName>
        <ecNumber evidence="2">2.7.13.3</ecNumber>
    </recommendedName>
</protein>
<dbReference type="GO" id="GO:0006355">
    <property type="term" value="P:regulation of DNA-templated transcription"/>
    <property type="evidence" value="ECO:0007669"/>
    <property type="project" value="InterPro"/>
</dbReference>
<evidence type="ECO:0000256" key="1">
    <source>
        <dbReference type="ARBA" id="ARBA00000085"/>
    </source>
</evidence>
<keyword evidence="4" id="KW-0597">Phosphoprotein</keyword>
<dbReference type="GO" id="GO:0005524">
    <property type="term" value="F:ATP binding"/>
    <property type="evidence" value="ECO:0007669"/>
    <property type="project" value="UniProtKB-KW"/>
</dbReference>
<dbReference type="InterPro" id="IPR050107">
    <property type="entry name" value="ABC_carbohydrate_import_ATPase"/>
</dbReference>
<dbReference type="Proteomes" id="UP000230821">
    <property type="component" value="Unassembled WGS sequence"/>
</dbReference>
<dbReference type="CDD" id="cd00082">
    <property type="entry name" value="HisKA"/>
    <property type="match status" value="1"/>
</dbReference>
<dbReference type="PANTHER" id="PTHR43790">
    <property type="entry name" value="CARBOHYDRATE TRANSPORT ATP-BINDING PROTEIN MG119-RELATED"/>
    <property type="match status" value="1"/>
</dbReference>
<evidence type="ECO:0000256" key="6">
    <source>
        <dbReference type="ARBA" id="ARBA00022741"/>
    </source>
</evidence>
<reference evidence="10 11" key="1">
    <citation type="submission" date="2017-10" db="EMBL/GenBank/DDBJ databases">
        <title>Novel microbial diversity and functional potential in the marine mammal oral microbiome.</title>
        <authorList>
            <person name="Dudek N.K."/>
            <person name="Sun C.L."/>
            <person name="Burstein D."/>
            <person name="Kantor R.S."/>
            <person name="Aliaga Goltsman D.S."/>
            <person name="Bik E.M."/>
            <person name="Thomas B.C."/>
            <person name="Banfield J.F."/>
            <person name="Relman D.A."/>
        </authorList>
    </citation>
    <scope>NUCLEOTIDE SEQUENCE [LARGE SCALE GENOMIC DNA]</scope>
    <source>
        <strain evidence="10">DOLJORAL78_47_16</strain>
    </source>
</reference>
<dbReference type="InterPro" id="IPR013767">
    <property type="entry name" value="PAS_fold"/>
</dbReference>
<keyword evidence="5" id="KW-0677">Repeat</keyword>
<dbReference type="InterPro" id="IPR003661">
    <property type="entry name" value="HisK_dim/P_dom"/>
</dbReference>
<dbReference type="SMART" id="SM00388">
    <property type="entry name" value="HisKA"/>
    <property type="match status" value="1"/>
</dbReference>
<dbReference type="SUPFAM" id="SSF52540">
    <property type="entry name" value="P-loop containing nucleoside triphosphate hydrolases"/>
    <property type="match status" value="1"/>
</dbReference>
<feature type="domain" description="Histidine kinase" evidence="8">
    <location>
        <begin position="399"/>
        <end position="610"/>
    </location>
</feature>
<evidence type="ECO:0000313" key="11">
    <source>
        <dbReference type="Proteomes" id="UP000230821"/>
    </source>
</evidence>
<dbReference type="Gene3D" id="3.40.50.300">
    <property type="entry name" value="P-loop containing nucleotide triphosphate hydrolases"/>
    <property type="match status" value="1"/>
</dbReference>
<dbReference type="Gene3D" id="1.10.287.130">
    <property type="match status" value="1"/>
</dbReference>
<name>A0A2G6KDP7_9BACT</name>
<dbReference type="EC" id="2.7.13.3" evidence="2"/>
<dbReference type="EMBL" id="PDSK01000094">
    <property type="protein sequence ID" value="PIE33798.1"/>
    <property type="molecule type" value="Genomic_DNA"/>
</dbReference>
<dbReference type="InterPro" id="IPR005467">
    <property type="entry name" value="His_kinase_dom"/>
</dbReference>
<gene>
    <name evidence="10" type="ORF">CSA56_09805</name>
</gene>
<dbReference type="SMART" id="SM00387">
    <property type="entry name" value="HATPase_c"/>
    <property type="match status" value="1"/>
</dbReference>
<dbReference type="InterPro" id="IPR035965">
    <property type="entry name" value="PAS-like_dom_sf"/>
</dbReference>
<dbReference type="InterPro" id="IPR036097">
    <property type="entry name" value="HisK_dim/P_sf"/>
</dbReference>
<sequence>MTLNKSSPDILVLERVSVNVGRLQLLQHIDLRIKRGDIHAIIGDHGAGKSTLVKVISGLILPTSGTITFDKHFLWRYSTKQAIKLGINTVYQDGNVLPNMTVLENIFLNREIRTPFFLPDNKKMKAIVQEVFHDLDISLDLNTLLGSYDFAQQQLVELARIACFPTKFLIIDEISNKLLPKAIEKLHYIISMLRQGGTTVLYISRNMDEILNFANRVTILNKGRIVETTDISNIDKLQLVQLTYSSMTRREELEQNNLELFYLNNFNKSLINNVPLPLMVTDSKGFIVIMNRMFEHLTNTRHADFVSKPVEDIFELQEDNMSFPKKNLHNFQKHHTMTVTLKQGLAEKTINVHMIPFVDEDESFMGTLYALSNREGNNEFGQVMQSGDAGRHSRKMLAEVAHEISNPLGIMLNYVKLIATEHKTENIQTHAKVIEKEIKRIKRFLRDITETKETLQPSEKKTCIGDIIEEVALFLQPMLETNQVHLDIDGEENIFLESDPDLIKQVILNIMLNGIEAMPEGGELCVAVYSENVEDQAYSVIEIRDSGIGIPSDKFDRIFEPFYTTKDTEESCGLGLSLSQDIINQLQGFITIESRERDGTTFHIFIPSQPH</sequence>
<evidence type="ECO:0000256" key="5">
    <source>
        <dbReference type="ARBA" id="ARBA00022737"/>
    </source>
</evidence>
<keyword evidence="3" id="KW-0813">Transport</keyword>
<dbReference type="PANTHER" id="PTHR43790:SF9">
    <property type="entry name" value="GALACTOFURANOSE TRANSPORTER ATP-BINDING PROTEIN YTFR"/>
    <property type="match status" value="1"/>
</dbReference>
<evidence type="ECO:0000256" key="2">
    <source>
        <dbReference type="ARBA" id="ARBA00012438"/>
    </source>
</evidence>
<dbReference type="AlphaFoldDB" id="A0A2G6KDP7"/>
<dbReference type="InterPro" id="IPR004358">
    <property type="entry name" value="Sig_transdc_His_kin-like_C"/>
</dbReference>
<dbReference type="Gene3D" id="3.30.450.20">
    <property type="entry name" value="PAS domain"/>
    <property type="match status" value="1"/>
</dbReference>
<dbReference type="InterPro" id="IPR027417">
    <property type="entry name" value="P-loop_NTPase"/>
</dbReference>
<dbReference type="Gene3D" id="3.30.565.10">
    <property type="entry name" value="Histidine kinase-like ATPase, C-terminal domain"/>
    <property type="match status" value="1"/>
</dbReference>
<evidence type="ECO:0000313" key="10">
    <source>
        <dbReference type="EMBL" id="PIE33798.1"/>
    </source>
</evidence>
<dbReference type="GO" id="GO:0016887">
    <property type="term" value="F:ATP hydrolysis activity"/>
    <property type="evidence" value="ECO:0007669"/>
    <property type="project" value="InterPro"/>
</dbReference>
<comment type="caution">
    <text evidence="10">The sequence shown here is derived from an EMBL/GenBank/DDBJ whole genome shotgun (WGS) entry which is preliminary data.</text>
</comment>
<dbReference type="Pfam" id="PF02518">
    <property type="entry name" value="HATPase_c"/>
    <property type="match status" value="1"/>
</dbReference>